<sequence>MDDCLRSFSSVNVQNSSLESTHAIIHLGFLFHSPFSCYASGESPSNTEYDSEPKPDSNKRVRPKARTQSSKDVASGNGEIGSADAFPTTIPRKPRHAGAELEIFLGGANMKTIN</sequence>
<protein>
    <submittedName>
        <fullName evidence="2">Uncharacterized protein</fullName>
    </submittedName>
</protein>
<comment type="caution">
    <text evidence="2">The sequence shown here is derived from an EMBL/GenBank/DDBJ whole genome shotgun (WGS) entry which is preliminary data.</text>
</comment>
<name>A0A444XB45_ARAHY</name>
<dbReference type="Proteomes" id="UP000289738">
    <property type="component" value="Chromosome B10"/>
</dbReference>
<accession>A0A444XB45</accession>
<keyword evidence="3" id="KW-1185">Reference proteome</keyword>
<evidence type="ECO:0000313" key="2">
    <source>
        <dbReference type="EMBL" id="RYQ86910.1"/>
    </source>
</evidence>
<reference evidence="2 3" key="1">
    <citation type="submission" date="2019-01" db="EMBL/GenBank/DDBJ databases">
        <title>Sequencing of cultivated peanut Arachis hypogaea provides insights into genome evolution and oil improvement.</title>
        <authorList>
            <person name="Chen X."/>
        </authorList>
    </citation>
    <scope>NUCLEOTIDE SEQUENCE [LARGE SCALE GENOMIC DNA]</scope>
    <source>
        <strain evidence="3">cv. Fuhuasheng</strain>
        <tissue evidence="2">Leaves</tissue>
    </source>
</reference>
<feature type="region of interest" description="Disordered" evidence="1">
    <location>
        <begin position="40"/>
        <end position="94"/>
    </location>
</feature>
<gene>
    <name evidence="2" type="ORF">Ahy_B10g106518</name>
</gene>
<evidence type="ECO:0000313" key="3">
    <source>
        <dbReference type="Proteomes" id="UP000289738"/>
    </source>
</evidence>
<evidence type="ECO:0000256" key="1">
    <source>
        <dbReference type="SAM" id="MobiDB-lite"/>
    </source>
</evidence>
<proteinExistence type="predicted"/>
<dbReference type="AlphaFoldDB" id="A0A444XB45"/>
<organism evidence="2 3">
    <name type="scientific">Arachis hypogaea</name>
    <name type="common">Peanut</name>
    <dbReference type="NCBI Taxonomy" id="3818"/>
    <lineage>
        <taxon>Eukaryota</taxon>
        <taxon>Viridiplantae</taxon>
        <taxon>Streptophyta</taxon>
        <taxon>Embryophyta</taxon>
        <taxon>Tracheophyta</taxon>
        <taxon>Spermatophyta</taxon>
        <taxon>Magnoliopsida</taxon>
        <taxon>eudicotyledons</taxon>
        <taxon>Gunneridae</taxon>
        <taxon>Pentapetalae</taxon>
        <taxon>rosids</taxon>
        <taxon>fabids</taxon>
        <taxon>Fabales</taxon>
        <taxon>Fabaceae</taxon>
        <taxon>Papilionoideae</taxon>
        <taxon>50 kb inversion clade</taxon>
        <taxon>dalbergioids sensu lato</taxon>
        <taxon>Dalbergieae</taxon>
        <taxon>Pterocarpus clade</taxon>
        <taxon>Arachis</taxon>
    </lineage>
</organism>
<dbReference type="EMBL" id="SDMP01000020">
    <property type="protein sequence ID" value="RYQ86910.1"/>
    <property type="molecule type" value="Genomic_DNA"/>
</dbReference>